<reference evidence="1 2" key="1">
    <citation type="submission" date="2019-01" db="EMBL/GenBank/DDBJ databases">
        <authorList>
            <person name="Alioto T."/>
            <person name="Alioto T."/>
        </authorList>
    </citation>
    <scope>NUCLEOTIDE SEQUENCE [LARGE SCALE GENOMIC DNA]</scope>
</reference>
<protein>
    <submittedName>
        <fullName evidence="1">Uncharacterized protein</fullName>
    </submittedName>
</protein>
<keyword evidence="2" id="KW-1185">Reference proteome</keyword>
<gene>
    <name evidence="1" type="ORF">LYPA_23C012380</name>
</gene>
<proteinExistence type="predicted"/>
<sequence length="74" mass="8685">METNENENTTIQILWDAAKVVLRGKYIAIQAYLKKQEKSQIQNLTAHLQETEAEQQRHPKPSRRTEIIKIRAEI</sequence>
<evidence type="ECO:0000313" key="1">
    <source>
        <dbReference type="EMBL" id="VFV33551.1"/>
    </source>
</evidence>
<dbReference type="EMBL" id="CAAGRJ010018207">
    <property type="protein sequence ID" value="VFV33551.1"/>
    <property type="molecule type" value="Genomic_DNA"/>
</dbReference>
<organism evidence="1 2">
    <name type="scientific">Lynx pardinus</name>
    <name type="common">Iberian lynx</name>
    <name type="synonym">Felis pardina</name>
    <dbReference type="NCBI Taxonomy" id="191816"/>
    <lineage>
        <taxon>Eukaryota</taxon>
        <taxon>Metazoa</taxon>
        <taxon>Chordata</taxon>
        <taxon>Craniata</taxon>
        <taxon>Vertebrata</taxon>
        <taxon>Euteleostomi</taxon>
        <taxon>Mammalia</taxon>
        <taxon>Eutheria</taxon>
        <taxon>Laurasiatheria</taxon>
        <taxon>Carnivora</taxon>
        <taxon>Feliformia</taxon>
        <taxon>Felidae</taxon>
        <taxon>Felinae</taxon>
        <taxon>Lynx</taxon>
    </lineage>
</organism>
<dbReference type="Proteomes" id="UP000386466">
    <property type="component" value="Unassembled WGS sequence"/>
</dbReference>
<evidence type="ECO:0000313" key="2">
    <source>
        <dbReference type="Proteomes" id="UP000386466"/>
    </source>
</evidence>
<accession>A0A485NIN5</accession>
<name>A0A485NIN5_LYNPA</name>
<dbReference type="AlphaFoldDB" id="A0A485NIN5"/>
<feature type="non-terminal residue" evidence="1">
    <location>
        <position position="74"/>
    </location>
</feature>